<feature type="domain" description="Novel STAND NTPase 3" evidence="5">
    <location>
        <begin position="93"/>
        <end position="213"/>
    </location>
</feature>
<dbReference type="PROSITE" id="PS50088">
    <property type="entry name" value="ANK_REPEAT"/>
    <property type="match status" value="7"/>
</dbReference>
<gene>
    <name evidence="6" type="ORF">MEDL_49374</name>
</gene>
<dbReference type="AlphaFoldDB" id="A0A8S3TTI1"/>
<keyword evidence="1" id="KW-0677">Repeat</keyword>
<reference evidence="6" key="1">
    <citation type="submission" date="2021-03" db="EMBL/GenBank/DDBJ databases">
        <authorList>
            <person name="Bekaert M."/>
        </authorList>
    </citation>
    <scope>NUCLEOTIDE SEQUENCE</scope>
</reference>
<evidence type="ECO:0000256" key="2">
    <source>
        <dbReference type="ARBA" id="ARBA00023043"/>
    </source>
</evidence>
<evidence type="ECO:0000256" key="1">
    <source>
        <dbReference type="ARBA" id="ARBA00022737"/>
    </source>
</evidence>
<dbReference type="Pfam" id="PF18738">
    <property type="entry name" value="HEPN_DZIP3"/>
    <property type="match status" value="1"/>
</dbReference>
<dbReference type="Proteomes" id="UP000683360">
    <property type="component" value="Unassembled WGS sequence"/>
</dbReference>
<dbReference type="InterPro" id="IPR036770">
    <property type="entry name" value="Ankyrin_rpt-contain_sf"/>
</dbReference>
<evidence type="ECO:0000259" key="5">
    <source>
        <dbReference type="Pfam" id="PF20720"/>
    </source>
</evidence>
<dbReference type="Pfam" id="PF00023">
    <property type="entry name" value="Ank"/>
    <property type="match status" value="1"/>
</dbReference>
<proteinExistence type="predicted"/>
<dbReference type="PANTHER" id="PTHR24198:SF165">
    <property type="entry name" value="ANKYRIN REPEAT-CONTAINING PROTEIN-RELATED"/>
    <property type="match status" value="1"/>
</dbReference>
<name>A0A8S3TTI1_MYTED</name>
<dbReference type="Gene3D" id="1.25.40.20">
    <property type="entry name" value="Ankyrin repeat-containing domain"/>
    <property type="match status" value="2"/>
</dbReference>
<dbReference type="InterPro" id="IPR049050">
    <property type="entry name" value="nSTAND3"/>
</dbReference>
<dbReference type="SUPFAM" id="SSF48403">
    <property type="entry name" value="Ankyrin repeat"/>
    <property type="match status" value="2"/>
</dbReference>
<dbReference type="Pfam" id="PF12796">
    <property type="entry name" value="Ank_2"/>
    <property type="match status" value="2"/>
</dbReference>
<dbReference type="InterPro" id="IPR002110">
    <property type="entry name" value="Ankyrin_rpt"/>
</dbReference>
<dbReference type="PANTHER" id="PTHR24198">
    <property type="entry name" value="ANKYRIN REPEAT AND PROTEIN KINASE DOMAIN-CONTAINING PROTEIN"/>
    <property type="match status" value="1"/>
</dbReference>
<feature type="repeat" description="ANK" evidence="3">
    <location>
        <begin position="359"/>
        <end position="391"/>
    </location>
</feature>
<sequence>MGKIPADSDNCMSAHIERLRFIRNSLAHNPDQTFSDDEFKTQWSKLQKCIVGLVKQKYDNEIREILQSTERKSNMSDIINDILKSKEKKLEHFVETEISKTILQQLKEHQIVIIRGGPKSGKTLTAFYAAFQLRRTNDYRVYTATDANYLINNANKTQKEVFIFNDMFGKYGINKTLVDSWTKEKVNLKTFLKKWTKVKLIIVSRSQITMPEIVDERLGIKLCEYSIELSRKDRKLLINKYLGEEKDELRISYIKIANEKLPIHVACESGSYKVAEVLLEYNSPINELNKEGLSPIHIASRKGDFKLVKLLIYYKANINILSKESDSKETPLLIACRYKHMQVIETLLTNNADVNKRGSKDTPLHTMCESGDINIINKILRQKARFNIMSKHDGSTPIHKAAGNLKVVELLLKKKPDVNTHTINHDTPISFACKSGNIDIIKLLIENNANVHSVTKRGLLPLFISCLFEKYSASEILLNHKVSAEVGDKKGWTPLQVSCYNGTTSLVQLIIQKVGNVNQTTTVHWLSRSELSQNIQKQKQSFAKENEENVDNCFQIKVPPLAIACWRNNSRLVNILLKNDKDKSDVSQGVIGNHINKMLEQLSRKCEKYVLSCKFKKYDKEDYSDIHKLTAIQLACLNGKTDVVETLIQHGAKVNMFIPEG</sequence>
<dbReference type="SMART" id="SM00248">
    <property type="entry name" value="ANK"/>
    <property type="match status" value="10"/>
</dbReference>
<accession>A0A8S3TTI1</accession>
<dbReference type="OrthoDB" id="1577640at2759"/>
<feature type="repeat" description="ANK" evidence="3">
    <location>
        <begin position="424"/>
        <end position="456"/>
    </location>
</feature>
<dbReference type="InterPro" id="IPR041249">
    <property type="entry name" value="HEPN_DZIP3"/>
</dbReference>
<feature type="repeat" description="ANK" evidence="3">
    <location>
        <begin position="327"/>
        <end position="359"/>
    </location>
</feature>
<protein>
    <submittedName>
        <fullName evidence="6">ANK</fullName>
    </submittedName>
</protein>
<evidence type="ECO:0000313" key="7">
    <source>
        <dbReference type="Proteomes" id="UP000683360"/>
    </source>
</evidence>
<dbReference type="PROSITE" id="PS50297">
    <property type="entry name" value="ANK_REP_REGION"/>
    <property type="match status" value="5"/>
</dbReference>
<feature type="repeat" description="ANK" evidence="3">
    <location>
        <begin position="627"/>
        <end position="655"/>
    </location>
</feature>
<evidence type="ECO:0000259" key="4">
    <source>
        <dbReference type="Pfam" id="PF18738"/>
    </source>
</evidence>
<comment type="caution">
    <text evidence="6">The sequence shown here is derived from an EMBL/GenBank/DDBJ whole genome shotgun (WGS) entry which is preliminary data.</text>
</comment>
<feature type="repeat" description="ANK" evidence="3">
    <location>
        <begin position="291"/>
        <end position="323"/>
    </location>
</feature>
<organism evidence="6 7">
    <name type="scientific">Mytilus edulis</name>
    <name type="common">Blue mussel</name>
    <dbReference type="NCBI Taxonomy" id="6550"/>
    <lineage>
        <taxon>Eukaryota</taxon>
        <taxon>Metazoa</taxon>
        <taxon>Spiralia</taxon>
        <taxon>Lophotrochozoa</taxon>
        <taxon>Mollusca</taxon>
        <taxon>Bivalvia</taxon>
        <taxon>Autobranchia</taxon>
        <taxon>Pteriomorphia</taxon>
        <taxon>Mytilida</taxon>
        <taxon>Mytiloidea</taxon>
        <taxon>Mytilidae</taxon>
        <taxon>Mytilinae</taxon>
        <taxon>Mytilus</taxon>
    </lineage>
</organism>
<feature type="repeat" description="ANK" evidence="3">
    <location>
        <begin position="258"/>
        <end position="290"/>
    </location>
</feature>
<feature type="repeat" description="ANK" evidence="3">
    <location>
        <begin position="490"/>
        <end position="522"/>
    </location>
</feature>
<keyword evidence="7" id="KW-1185">Reference proteome</keyword>
<dbReference type="EMBL" id="CAJPWZ010002369">
    <property type="protein sequence ID" value="CAG2236856.1"/>
    <property type="molecule type" value="Genomic_DNA"/>
</dbReference>
<feature type="domain" description="DZIP3-like HEPN" evidence="4">
    <location>
        <begin position="3"/>
        <end position="68"/>
    </location>
</feature>
<keyword evidence="2 3" id="KW-0040">ANK repeat</keyword>
<dbReference type="Pfam" id="PF20720">
    <property type="entry name" value="nSTAND3"/>
    <property type="match status" value="1"/>
</dbReference>
<evidence type="ECO:0000256" key="3">
    <source>
        <dbReference type="PROSITE-ProRule" id="PRU00023"/>
    </source>
</evidence>
<evidence type="ECO:0000313" key="6">
    <source>
        <dbReference type="EMBL" id="CAG2236856.1"/>
    </source>
</evidence>